<keyword evidence="2" id="KW-0067">ATP-binding</keyword>
<dbReference type="VEuPathDB" id="FungiDB:jhhlp_001736"/>
<dbReference type="AlphaFoldDB" id="A0A2N3NH58"/>
<organism evidence="3 4">
    <name type="scientific">Lomentospora prolificans</name>
    <dbReference type="NCBI Taxonomy" id="41688"/>
    <lineage>
        <taxon>Eukaryota</taxon>
        <taxon>Fungi</taxon>
        <taxon>Dikarya</taxon>
        <taxon>Ascomycota</taxon>
        <taxon>Pezizomycotina</taxon>
        <taxon>Sordariomycetes</taxon>
        <taxon>Hypocreomycetidae</taxon>
        <taxon>Microascales</taxon>
        <taxon>Microascaceae</taxon>
        <taxon>Lomentospora</taxon>
    </lineage>
</organism>
<dbReference type="Gene3D" id="3.30.420.40">
    <property type="match status" value="1"/>
</dbReference>
<proteinExistence type="predicted"/>
<dbReference type="OrthoDB" id="2963168at2759"/>
<name>A0A2N3NH58_9PEZI</name>
<dbReference type="Pfam" id="PF00012">
    <property type="entry name" value="HSP70"/>
    <property type="match status" value="1"/>
</dbReference>
<dbReference type="EMBL" id="NLAX01000005">
    <property type="protein sequence ID" value="PKS11747.1"/>
    <property type="molecule type" value="Genomic_DNA"/>
</dbReference>
<evidence type="ECO:0000313" key="3">
    <source>
        <dbReference type="EMBL" id="PKS11747.1"/>
    </source>
</evidence>
<keyword evidence="4" id="KW-1185">Reference proteome</keyword>
<dbReference type="InParanoid" id="A0A2N3NH58"/>
<gene>
    <name evidence="3" type="ORF">jhhlp_001736</name>
</gene>
<dbReference type="PANTHER" id="PTHR14187:SF5">
    <property type="entry name" value="HEAT SHOCK 70 KDA PROTEIN 12A"/>
    <property type="match status" value="1"/>
</dbReference>
<dbReference type="GO" id="GO:0005524">
    <property type="term" value="F:ATP binding"/>
    <property type="evidence" value="ECO:0007669"/>
    <property type="project" value="UniProtKB-KW"/>
</dbReference>
<evidence type="ECO:0000313" key="4">
    <source>
        <dbReference type="Proteomes" id="UP000233524"/>
    </source>
</evidence>
<dbReference type="Proteomes" id="UP000233524">
    <property type="component" value="Unassembled WGS sequence"/>
</dbReference>
<dbReference type="CDD" id="cd10170">
    <property type="entry name" value="ASKHA_NBD_HSP70"/>
    <property type="match status" value="1"/>
</dbReference>
<dbReference type="STRING" id="41688.A0A2N3NH58"/>
<accession>A0A2N3NH58</accession>
<reference evidence="3 4" key="1">
    <citation type="journal article" date="2017" name="G3 (Bethesda)">
        <title>First Draft Genome Sequence of the Pathogenic Fungus Lomentospora prolificans (Formerly Scedosporium prolificans).</title>
        <authorList>
            <person name="Luo R."/>
            <person name="Zimin A."/>
            <person name="Workman R."/>
            <person name="Fan Y."/>
            <person name="Pertea G."/>
            <person name="Grossman N."/>
            <person name="Wear M.P."/>
            <person name="Jia B."/>
            <person name="Miller H."/>
            <person name="Casadevall A."/>
            <person name="Timp W."/>
            <person name="Zhang S.X."/>
            <person name="Salzberg S.L."/>
        </authorList>
    </citation>
    <scope>NUCLEOTIDE SEQUENCE [LARGE SCALE GENOMIC DNA]</scope>
    <source>
        <strain evidence="3 4">JHH-5317</strain>
    </source>
</reference>
<dbReference type="InterPro" id="IPR013126">
    <property type="entry name" value="Hsp_70_fam"/>
</dbReference>
<protein>
    <submittedName>
        <fullName evidence="3">Uncharacterized protein</fullName>
    </submittedName>
</protein>
<dbReference type="GO" id="GO:0140662">
    <property type="term" value="F:ATP-dependent protein folding chaperone"/>
    <property type="evidence" value="ECO:0007669"/>
    <property type="project" value="InterPro"/>
</dbReference>
<dbReference type="PANTHER" id="PTHR14187">
    <property type="entry name" value="ALPHA KINASE/ELONGATION FACTOR 2 KINASE"/>
    <property type="match status" value="1"/>
</dbReference>
<dbReference type="InterPro" id="IPR043129">
    <property type="entry name" value="ATPase_NBD"/>
</dbReference>
<evidence type="ECO:0000256" key="2">
    <source>
        <dbReference type="ARBA" id="ARBA00022840"/>
    </source>
</evidence>
<evidence type="ECO:0000256" key="1">
    <source>
        <dbReference type="ARBA" id="ARBA00022741"/>
    </source>
</evidence>
<sequence>MSGHEIIVGIDFGTTYTGVSWAINAGLKTVHLVDTWPDPTAMNGNRDSHKTPSLISYDSKGLETWGFAADKEKSPRWFKIALDPDHDHAKELHMLSDEVQGVDNKIQEAERATVDYLRNIWSYTREHIQRYNANGWSEMFTTKVILAVPAMWTQAAKHRIRRIAEKAGLPSNLSVVSEPEAAALAVFRDRNDGRDLIKVRIVLQTFRIVILITFKTNDVFMVCDAGGGTVDLISYRVTKSDPLQVEECVSGTGGFCGAAFIDMHFEDFVRTKTGHEAYFKISEANRMKMIHEFDTLVKRSYQGGDLTTSVGLKGLQDNPSEGIINERINIPGLRTLFDGICDDIVRLVESQIDAVIKNGHKVKSVLLVGGFGANRYLHTRIEAARKVKAGNIAVVQTLDS</sequence>
<dbReference type="SUPFAM" id="SSF53067">
    <property type="entry name" value="Actin-like ATPase domain"/>
    <property type="match status" value="2"/>
</dbReference>
<comment type="caution">
    <text evidence="3">The sequence shown here is derived from an EMBL/GenBank/DDBJ whole genome shotgun (WGS) entry which is preliminary data.</text>
</comment>
<keyword evidence="1" id="KW-0547">Nucleotide-binding</keyword>